<organism evidence="3 4">
    <name type="scientific">Sphingobacterium athyrii</name>
    <dbReference type="NCBI Taxonomy" id="2152717"/>
    <lineage>
        <taxon>Bacteria</taxon>
        <taxon>Pseudomonadati</taxon>
        <taxon>Bacteroidota</taxon>
        <taxon>Sphingobacteriia</taxon>
        <taxon>Sphingobacteriales</taxon>
        <taxon>Sphingobacteriaceae</taxon>
        <taxon>Sphingobacterium</taxon>
    </lineage>
</organism>
<dbReference type="InterPro" id="IPR004843">
    <property type="entry name" value="Calcineurin-like_PHP"/>
</dbReference>
<name>A0A363NZS3_9SPHI</name>
<feature type="chain" id="PRO_5016776510" evidence="1">
    <location>
        <begin position="23"/>
        <end position="269"/>
    </location>
</feature>
<evidence type="ECO:0000259" key="2">
    <source>
        <dbReference type="Pfam" id="PF00149"/>
    </source>
</evidence>
<dbReference type="GO" id="GO:0016787">
    <property type="term" value="F:hydrolase activity"/>
    <property type="evidence" value="ECO:0007669"/>
    <property type="project" value="InterPro"/>
</dbReference>
<dbReference type="PANTHER" id="PTHR43143:SF1">
    <property type="entry name" value="SERINE_THREONINE-PROTEIN PHOSPHATASE CPPED1"/>
    <property type="match status" value="1"/>
</dbReference>
<evidence type="ECO:0000313" key="4">
    <source>
        <dbReference type="Proteomes" id="UP000250831"/>
    </source>
</evidence>
<feature type="domain" description="Calcineurin-like phosphoesterase" evidence="2">
    <location>
        <begin position="57"/>
        <end position="229"/>
    </location>
</feature>
<dbReference type="Pfam" id="PF00149">
    <property type="entry name" value="Metallophos"/>
    <property type="match status" value="1"/>
</dbReference>
<dbReference type="AlphaFoldDB" id="A0A363NZS3"/>
<dbReference type="EMBL" id="QCXX01000001">
    <property type="protein sequence ID" value="PUV26203.1"/>
    <property type="molecule type" value="Genomic_DNA"/>
</dbReference>
<keyword evidence="1" id="KW-0732">Signal</keyword>
<sequence>MKKKCTYIALFAVLFLIHGCNMFDVHPYSGKIDGRQHINAENIAKIEHDYAQRDTIRYAFISDSQRWYDELDDFVKIVNKRNDIDFIIHGGDLSDFGLTKEFLWQRDILDKLKQPYVALLGNHDCLANGEEIFQQVFGSPNYSFIAGKTKFLCLNTNALESDYSTPVPDFSFIEQERQTDKGRFEQSVVVMHARPTSDQFNNNVASVFQYSIKQYPNLLYCNNGHDHTYQKDDIFKDGIVYYGTPNIGKRQFLIFTITKDHYTHELVSY</sequence>
<dbReference type="Proteomes" id="UP000250831">
    <property type="component" value="Unassembled WGS sequence"/>
</dbReference>
<evidence type="ECO:0000256" key="1">
    <source>
        <dbReference type="SAM" id="SignalP"/>
    </source>
</evidence>
<dbReference type="PANTHER" id="PTHR43143">
    <property type="entry name" value="METALLOPHOSPHOESTERASE, CALCINEURIN SUPERFAMILY"/>
    <property type="match status" value="1"/>
</dbReference>
<comment type="caution">
    <text evidence="3">The sequence shown here is derived from an EMBL/GenBank/DDBJ whole genome shotgun (WGS) entry which is preliminary data.</text>
</comment>
<dbReference type="InterPro" id="IPR051918">
    <property type="entry name" value="STPP_CPPED1"/>
</dbReference>
<feature type="signal peptide" evidence="1">
    <location>
        <begin position="1"/>
        <end position="22"/>
    </location>
</feature>
<proteinExistence type="predicted"/>
<keyword evidence="4" id="KW-1185">Reference proteome</keyword>
<dbReference type="OrthoDB" id="5464520at2"/>
<gene>
    <name evidence="3" type="ORF">DCO56_04395</name>
</gene>
<dbReference type="InterPro" id="IPR029052">
    <property type="entry name" value="Metallo-depent_PP-like"/>
</dbReference>
<dbReference type="RefSeq" id="WP_108632491.1">
    <property type="nucleotide sequence ID" value="NZ_QCXX01000001.1"/>
</dbReference>
<dbReference type="Gene3D" id="3.60.21.10">
    <property type="match status" value="1"/>
</dbReference>
<accession>A0A363NZS3</accession>
<dbReference type="SUPFAM" id="SSF56300">
    <property type="entry name" value="Metallo-dependent phosphatases"/>
    <property type="match status" value="1"/>
</dbReference>
<evidence type="ECO:0000313" key="3">
    <source>
        <dbReference type="EMBL" id="PUV26203.1"/>
    </source>
</evidence>
<reference evidence="3 4" key="1">
    <citation type="submission" date="2018-04" db="EMBL/GenBank/DDBJ databases">
        <title>Sphingobacterium sp. M46 Genome.</title>
        <authorList>
            <person name="Cheng J."/>
            <person name="Li Y."/>
        </authorList>
    </citation>
    <scope>NUCLEOTIDE SEQUENCE [LARGE SCALE GENOMIC DNA]</scope>
    <source>
        <strain evidence="3 4">M46</strain>
    </source>
</reference>
<protein>
    <submittedName>
        <fullName evidence="3">Phosphoesterase</fullName>
    </submittedName>
</protein>